<dbReference type="SUPFAM" id="SSF51695">
    <property type="entry name" value="PLC-like phosphodiesterases"/>
    <property type="match status" value="1"/>
</dbReference>
<dbReference type="GO" id="GO:0006629">
    <property type="term" value="P:lipid metabolic process"/>
    <property type="evidence" value="ECO:0007669"/>
    <property type="project" value="InterPro"/>
</dbReference>
<feature type="transmembrane region" description="Helical" evidence="1">
    <location>
        <begin position="64"/>
        <end position="87"/>
    </location>
</feature>
<feature type="transmembrane region" description="Helical" evidence="1">
    <location>
        <begin position="268"/>
        <end position="293"/>
    </location>
</feature>
<dbReference type="InterPro" id="IPR017946">
    <property type="entry name" value="PLC-like_Pdiesterase_TIM-brl"/>
</dbReference>
<dbReference type="PANTHER" id="PTHR46211">
    <property type="entry name" value="GLYCEROPHOSPHORYL DIESTER PHOSPHODIESTERASE"/>
    <property type="match status" value="1"/>
</dbReference>
<evidence type="ECO:0000313" key="3">
    <source>
        <dbReference type="EMBL" id="VYU48095.1"/>
    </source>
</evidence>
<keyword evidence="1" id="KW-1133">Transmembrane helix</keyword>
<feature type="domain" description="GP-PDE" evidence="2">
    <location>
        <begin position="356"/>
        <end position="587"/>
    </location>
</feature>
<feature type="transmembrane region" description="Helical" evidence="1">
    <location>
        <begin position="169"/>
        <end position="195"/>
    </location>
</feature>
<dbReference type="Gene3D" id="3.20.20.190">
    <property type="entry name" value="Phosphatidylinositol (PI) phosphodiesterase"/>
    <property type="match status" value="1"/>
</dbReference>
<dbReference type="RefSeq" id="WP_156684696.1">
    <property type="nucleotide sequence ID" value="NZ_CACRUA010000028.1"/>
</dbReference>
<dbReference type="InterPro" id="IPR030395">
    <property type="entry name" value="GP_PDE_dom"/>
</dbReference>
<reference evidence="3" key="1">
    <citation type="submission" date="2019-11" db="EMBL/GenBank/DDBJ databases">
        <authorList>
            <person name="Feng L."/>
        </authorList>
    </citation>
    <scope>NUCLEOTIDE SEQUENCE</scope>
    <source>
        <strain evidence="3">CsymbiosumLFYP84</strain>
    </source>
</reference>
<keyword evidence="1" id="KW-0472">Membrane</keyword>
<keyword evidence="1" id="KW-0812">Transmembrane</keyword>
<dbReference type="Pfam" id="PF10110">
    <property type="entry name" value="GPDPase_memb"/>
    <property type="match status" value="1"/>
</dbReference>
<dbReference type="EMBL" id="CACRUA010000028">
    <property type="protein sequence ID" value="VYU48095.1"/>
    <property type="molecule type" value="Genomic_DNA"/>
</dbReference>
<dbReference type="PANTHER" id="PTHR46211:SF8">
    <property type="entry name" value="PHOSPHODIESTERASE"/>
    <property type="match status" value="1"/>
</dbReference>
<gene>
    <name evidence="3" type="primary">ugpQ_1</name>
    <name evidence="3" type="ORF">CSLFYP84_02411</name>
</gene>
<evidence type="ECO:0000259" key="2">
    <source>
        <dbReference type="PROSITE" id="PS51704"/>
    </source>
</evidence>
<accession>A0A6N3F7V4</accession>
<feature type="transmembrane region" description="Helical" evidence="1">
    <location>
        <begin position="21"/>
        <end position="44"/>
    </location>
</feature>
<name>A0A6N3F7V4_CLOSY</name>
<evidence type="ECO:0000256" key="1">
    <source>
        <dbReference type="SAM" id="Phobius"/>
    </source>
</evidence>
<protein>
    <submittedName>
        <fullName evidence="3">Glycerophosphoryl diester phosphodiesterase</fullName>
        <ecNumber evidence="3">3.1.4.46</ecNumber>
    </submittedName>
</protein>
<dbReference type="AlphaFoldDB" id="A0A6N3F7V4"/>
<dbReference type="InterPro" id="IPR018476">
    <property type="entry name" value="GlyceroP-diester-Pdiesterase_M"/>
</dbReference>
<sequence length="605" mass="68156">MKIRREFEDTKQILSVNNGNIFLFELAFRLLTLPLLLQMTGALVRLALNAAGYSYVTVNNLGAFLLKPVTLAVVLLIAAVILTGLMIEIGSLTTAFQSAAYSRKINVFSMFLGGLGKTAYEIKRKNWKLFLVIAVHYILTNIFMIYRILRHVKPLKFILPGLLGENWGRLLIVVFLAACVLLSFPTAFICFGCMVEQRTFRDSLERSKDLLRGRYVKTSFILAACNMAVTAVCILLYLFAVVIVAVFAVRFMDRRVELALLLAARDRIEYALIFVISIVSVVVNYGALTVLYFQYDRKDKNKKRWDFDLSGHSRSRWMNRRNVLGLLAVVTAVSMAAAFDVSRNGSFLNEDLLYEVQITAHRGSSRTAPENTIPALQAAADELADYAEIDIQETKDGVMVLFHDSTLKRMAGIEKSVKSMTWDELKDIDVGTRFSGEFKGTTIPTLEEALEFSRGHLKLNIEIKYMGASSSLPEKVAECIERMGWTEQCVVTSTSYSYLKRVKKAVPDIYTGYIVSAAYGSYYKDESIDFISMLSSSVNQKLIDEAHESGKAVHVWTVNRKSEMERMKILGADNVITDNPLMAREVLFGEKNTENLLARIREMLK</sequence>
<dbReference type="Pfam" id="PF03009">
    <property type="entry name" value="GDPD"/>
    <property type="match status" value="1"/>
</dbReference>
<organism evidence="3">
    <name type="scientific">Clostridium symbiosum</name>
    <name type="common">Bacteroides symbiosus</name>
    <dbReference type="NCBI Taxonomy" id="1512"/>
    <lineage>
        <taxon>Bacteria</taxon>
        <taxon>Bacillati</taxon>
        <taxon>Bacillota</taxon>
        <taxon>Clostridia</taxon>
        <taxon>Lachnospirales</taxon>
        <taxon>Lachnospiraceae</taxon>
        <taxon>Otoolea</taxon>
    </lineage>
</organism>
<dbReference type="GO" id="GO:0008889">
    <property type="term" value="F:glycerophosphodiester phosphodiesterase activity"/>
    <property type="evidence" value="ECO:0007669"/>
    <property type="project" value="UniProtKB-EC"/>
</dbReference>
<dbReference type="PROSITE" id="PS51704">
    <property type="entry name" value="GP_PDE"/>
    <property type="match status" value="1"/>
</dbReference>
<proteinExistence type="predicted"/>
<keyword evidence="3" id="KW-0378">Hydrolase</keyword>
<feature type="transmembrane region" description="Helical" evidence="1">
    <location>
        <begin position="215"/>
        <end position="248"/>
    </location>
</feature>
<feature type="transmembrane region" description="Helical" evidence="1">
    <location>
        <begin position="129"/>
        <end position="149"/>
    </location>
</feature>
<dbReference type="EC" id="3.1.4.46" evidence="3"/>
<feature type="transmembrane region" description="Helical" evidence="1">
    <location>
        <begin position="323"/>
        <end position="339"/>
    </location>
</feature>
<dbReference type="CDD" id="cd08579">
    <property type="entry name" value="GDPD_memb_like"/>
    <property type="match status" value="1"/>
</dbReference>